<feature type="coiled-coil region" evidence="10">
    <location>
        <begin position="119"/>
        <end position="368"/>
    </location>
</feature>
<evidence type="ECO:0000256" key="9">
    <source>
        <dbReference type="ARBA" id="ARBA00023179"/>
    </source>
</evidence>
<feature type="coiled-coil region" evidence="10">
    <location>
        <begin position="45"/>
        <end position="72"/>
    </location>
</feature>
<sequence>MSSGETSSIIRRTVKRSVGGALVDGDNIEVIRNYQVYRGLSPNTATRLEARLRELEDALEQERQARLRAEQELTDVSFELTTITERLEEAEGGSSAQSEFNRKRDAEFLKLKKDYDLLAVQHESELASLRKRHQDALNELADQLEHMNKNKGKYDKEKQTLIFEIESSNQALDAANKARAHAESKVEGLEDQLRRMKAQLDELNRQNGDLNGWKAKLTQENFDLHRQIQDLDSANAQLNKAKALLQAQVDELKAQLDDATAERNSLAISNNNLQIELENAVAKYDEESEAAASLRAQLQKALADLAHLKAKYDQDINIRLGEYEEARRKASARIVELEDLLEQAKSRAAKLEKEKLKLTIEIRDIAAELEAANMSGGDLAKRLKQSESMTIEYQKRAEDLNASLANNSGELQRLQAENARLKQAVQDLQDKFDAAQRENKKLSDALRDAQGQIKDLSRQVQDLLSIRAQLEAERDRLAVELADTHDALKDAQARLDASNAALNQLKIDFEHRLREKDEELENARKSGQRGIDELQKTIIEIENKYKNEIGRHKKKYDTDIREFEIQIDTLSRSSAELQKANKSLAARIKELEMALEAERAAAAEAKDALSISERKRIALQTELEDLRALLEAAERARKNAEAAMGENSSRLNELNISISTAIADKRRLEGELASLMAQLEESASARRASDDRADRLQLEVNRLAGELARAQENYAQADSLRKGLETEIREISLRLEEAEQYAQREGKRLVAKLQGRVRELEAELEAEQRRSRDVIAENKKLARMLAELRTQADEDHRLVGELTEQIAALQSKIALYKRQLLEADEVINITLSKYRKAQQQLEECERRAETAERNITVHINRGASVHHSTMHTSHALPAGAGNRARSMSVTRETHRVLRA</sequence>
<dbReference type="Proteomes" id="UP000015101">
    <property type="component" value="Unassembled WGS sequence"/>
</dbReference>
<dbReference type="OrthoDB" id="2018427at2759"/>
<evidence type="ECO:0000259" key="12">
    <source>
        <dbReference type="Pfam" id="PF01576"/>
    </source>
</evidence>
<dbReference type="Pfam" id="PF01576">
    <property type="entry name" value="Myosin_tail_1"/>
    <property type="match status" value="1"/>
</dbReference>
<evidence type="ECO:0000256" key="7">
    <source>
        <dbReference type="ARBA" id="ARBA00023123"/>
    </source>
</evidence>
<keyword evidence="7" id="KW-0518">Myosin</keyword>
<dbReference type="CTD" id="20194450"/>
<dbReference type="RefSeq" id="XP_009020230.1">
    <property type="nucleotide sequence ID" value="XM_009021982.1"/>
</dbReference>
<dbReference type="GO" id="GO:0051015">
    <property type="term" value="F:actin filament binding"/>
    <property type="evidence" value="ECO:0000318"/>
    <property type="project" value="GO_Central"/>
</dbReference>
<dbReference type="KEGG" id="hro:HELRODRAFT_100443"/>
<dbReference type="Gene3D" id="1.20.5.340">
    <property type="match status" value="4"/>
</dbReference>
<dbReference type="InterPro" id="IPR014751">
    <property type="entry name" value="XRCC4-like_C"/>
</dbReference>
<comment type="subcellular location">
    <subcellularLocation>
        <location evidence="1">Cytoplasm</location>
        <location evidence="1">Myofibril</location>
    </subcellularLocation>
</comment>
<evidence type="ECO:0000256" key="4">
    <source>
        <dbReference type="ARBA" id="ARBA00022433"/>
    </source>
</evidence>
<evidence type="ECO:0000256" key="10">
    <source>
        <dbReference type="SAM" id="Coils"/>
    </source>
</evidence>
<dbReference type="GO" id="GO:0030016">
    <property type="term" value="C:myofibril"/>
    <property type="evidence" value="ECO:0007669"/>
    <property type="project" value="UniProtKB-SubCell"/>
</dbReference>
<evidence type="ECO:0000256" key="3">
    <source>
        <dbReference type="ARBA" id="ARBA00018623"/>
    </source>
</evidence>
<keyword evidence="6 10" id="KW-0175">Coiled coil</keyword>
<dbReference type="FunFam" id="1.20.5.340:FF:000050">
    <property type="entry name" value="Myosin heavy chain, muscle"/>
    <property type="match status" value="1"/>
</dbReference>
<evidence type="ECO:0000256" key="1">
    <source>
        <dbReference type="ARBA" id="ARBA00004657"/>
    </source>
</evidence>
<gene>
    <name evidence="14" type="primary">20194450</name>
    <name evidence="13" type="ORF">HELRODRAFT_100443</name>
</gene>
<dbReference type="GeneID" id="20194450"/>
<evidence type="ECO:0000313" key="14">
    <source>
        <dbReference type="EnsemblMetazoa" id="HelroP100443"/>
    </source>
</evidence>
<dbReference type="PANTHER" id="PTHR46349">
    <property type="entry name" value="CINGULIN-LIKE PROTEIN 1-RELATED"/>
    <property type="match status" value="1"/>
</dbReference>
<reference evidence="13 15" key="2">
    <citation type="journal article" date="2013" name="Nature">
        <title>Insights into bilaterian evolution from three spiralian genomes.</title>
        <authorList>
            <person name="Simakov O."/>
            <person name="Marletaz F."/>
            <person name="Cho S.J."/>
            <person name="Edsinger-Gonzales E."/>
            <person name="Havlak P."/>
            <person name="Hellsten U."/>
            <person name="Kuo D.H."/>
            <person name="Larsson T."/>
            <person name="Lv J."/>
            <person name="Arendt D."/>
            <person name="Savage R."/>
            <person name="Osoegawa K."/>
            <person name="de Jong P."/>
            <person name="Grimwood J."/>
            <person name="Chapman J.A."/>
            <person name="Shapiro H."/>
            <person name="Aerts A."/>
            <person name="Otillar R.P."/>
            <person name="Terry A.Y."/>
            <person name="Boore J.L."/>
            <person name="Grigoriev I.V."/>
            <person name="Lindberg D.R."/>
            <person name="Seaver E.C."/>
            <person name="Weisblat D.A."/>
            <person name="Putnam N.H."/>
            <person name="Rokhsar D.S."/>
        </authorList>
    </citation>
    <scope>NUCLEOTIDE SEQUENCE</scope>
</reference>
<keyword evidence="8" id="KW-0505">Motor protein</keyword>
<keyword evidence="15" id="KW-1185">Reference proteome</keyword>
<dbReference type="InParanoid" id="T1ECZ8"/>
<accession>T1ECZ8</accession>
<dbReference type="FunCoup" id="T1ECZ8">
    <property type="interactions" value="216"/>
</dbReference>
<feature type="region of interest" description="Disordered" evidence="11">
    <location>
        <begin position="875"/>
        <end position="899"/>
    </location>
</feature>
<proteinExistence type="inferred from homology"/>
<reference evidence="14" key="3">
    <citation type="submission" date="2015-06" db="UniProtKB">
        <authorList>
            <consortium name="EnsemblMetazoa"/>
        </authorList>
    </citation>
    <scope>IDENTIFICATION</scope>
</reference>
<dbReference type="InterPro" id="IPR002928">
    <property type="entry name" value="Myosin_tail"/>
</dbReference>
<dbReference type="STRING" id="6412.T1ECZ8"/>
<evidence type="ECO:0000313" key="15">
    <source>
        <dbReference type="Proteomes" id="UP000015101"/>
    </source>
</evidence>
<comment type="similarity">
    <text evidence="2">Belongs to the paramyosin family.</text>
</comment>
<keyword evidence="4" id="KW-0787">Thick filament</keyword>
<dbReference type="Gene3D" id="1.20.5.170">
    <property type="match status" value="1"/>
</dbReference>
<keyword evidence="5" id="KW-0963">Cytoplasm</keyword>
<dbReference type="AlphaFoldDB" id="T1ECZ8"/>
<reference evidence="15" key="1">
    <citation type="submission" date="2012-12" db="EMBL/GenBank/DDBJ databases">
        <authorList>
            <person name="Hellsten U."/>
            <person name="Grimwood J."/>
            <person name="Chapman J.A."/>
            <person name="Shapiro H."/>
            <person name="Aerts A."/>
            <person name="Otillar R.P."/>
            <person name="Terry A.Y."/>
            <person name="Boore J.L."/>
            <person name="Simakov O."/>
            <person name="Marletaz F."/>
            <person name="Cho S.-J."/>
            <person name="Edsinger-Gonzales E."/>
            <person name="Havlak P."/>
            <person name="Kuo D.-H."/>
            <person name="Larsson T."/>
            <person name="Lv J."/>
            <person name="Arendt D."/>
            <person name="Savage R."/>
            <person name="Osoegawa K."/>
            <person name="de Jong P."/>
            <person name="Lindberg D.R."/>
            <person name="Seaver E.C."/>
            <person name="Weisblat D.A."/>
            <person name="Putnam N.H."/>
            <person name="Grigoriev I.V."/>
            <person name="Rokhsar D.S."/>
        </authorList>
    </citation>
    <scope>NUCLEOTIDE SEQUENCE</scope>
</reference>
<dbReference type="HOGENOM" id="CLU_000192_13_0_1"/>
<evidence type="ECO:0000256" key="6">
    <source>
        <dbReference type="ARBA" id="ARBA00023054"/>
    </source>
</evidence>
<dbReference type="GO" id="GO:0000146">
    <property type="term" value="F:microfilament motor activity"/>
    <property type="evidence" value="ECO:0000318"/>
    <property type="project" value="GO_Central"/>
</dbReference>
<dbReference type="Gene3D" id="1.20.5.370">
    <property type="match status" value="1"/>
</dbReference>
<dbReference type="EMBL" id="KB096743">
    <property type="protein sequence ID" value="ESO01576.1"/>
    <property type="molecule type" value="Genomic_DNA"/>
</dbReference>
<feature type="coiled-coil region" evidence="10">
    <location>
        <begin position="397"/>
        <end position="861"/>
    </location>
</feature>
<keyword evidence="9" id="KW-0514">Muscle protein</keyword>
<name>T1ECZ8_HELRO</name>
<feature type="domain" description="Myosin tail" evidence="12">
    <location>
        <begin position="47"/>
        <end position="857"/>
    </location>
</feature>
<dbReference type="GO" id="GO:0005737">
    <property type="term" value="C:cytoplasm"/>
    <property type="evidence" value="ECO:0000318"/>
    <property type="project" value="GO_Central"/>
</dbReference>
<evidence type="ECO:0000313" key="13">
    <source>
        <dbReference type="EMBL" id="ESO01576.1"/>
    </source>
</evidence>
<evidence type="ECO:0000256" key="5">
    <source>
        <dbReference type="ARBA" id="ARBA00022490"/>
    </source>
</evidence>
<protein>
    <recommendedName>
        <fullName evidence="3">Paramyosin</fullName>
    </recommendedName>
</protein>
<evidence type="ECO:0000256" key="8">
    <source>
        <dbReference type="ARBA" id="ARBA00023175"/>
    </source>
</evidence>
<dbReference type="GO" id="GO:0016460">
    <property type="term" value="C:myosin II complex"/>
    <property type="evidence" value="ECO:0000318"/>
    <property type="project" value="GO_Central"/>
</dbReference>
<dbReference type="GO" id="GO:0032982">
    <property type="term" value="C:myosin filament"/>
    <property type="evidence" value="ECO:0000318"/>
    <property type="project" value="GO_Central"/>
</dbReference>
<dbReference type="EnsemblMetazoa" id="HelroT100443">
    <property type="protein sequence ID" value="HelroP100443"/>
    <property type="gene ID" value="HelroG100443"/>
</dbReference>
<dbReference type="EMBL" id="AMQM01004948">
    <property type="status" value="NOT_ANNOTATED_CDS"/>
    <property type="molecule type" value="Genomic_DNA"/>
</dbReference>
<dbReference type="eggNOG" id="KOG0161">
    <property type="taxonomic scope" value="Eukaryota"/>
</dbReference>
<organism evidence="14 15">
    <name type="scientific">Helobdella robusta</name>
    <name type="common">Californian leech</name>
    <dbReference type="NCBI Taxonomy" id="6412"/>
    <lineage>
        <taxon>Eukaryota</taxon>
        <taxon>Metazoa</taxon>
        <taxon>Spiralia</taxon>
        <taxon>Lophotrochozoa</taxon>
        <taxon>Annelida</taxon>
        <taxon>Clitellata</taxon>
        <taxon>Hirudinea</taxon>
        <taxon>Rhynchobdellida</taxon>
        <taxon>Glossiphoniidae</taxon>
        <taxon>Helobdella</taxon>
    </lineage>
</organism>
<dbReference type="SUPFAM" id="SSF90257">
    <property type="entry name" value="Myosin rod fragments"/>
    <property type="match status" value="3"/>
</dbReference>
<dbReference type="OMA" id="EKCALEX"/>
<evidence type="ECO:0000256" key="11">
    <source>
        <dbReference type="SAM" id="MobiDB-lite"/>
    </source>
</evidence>
<evidence type="ECO:0000256" key="2">
    <source>
        <dbReference type="ARBA" id="ARBA00008447"/>
    </source>
</evidence>
<dbReference type="PANTHER" id="PTHR46349:SF6">
    <property type="entry name" value="MYOSIN-6-LIKE"/>
    <property type="match status" value="1"/>
</dbReference>